<dbReference type="OrthoDB" id="446635at2759"/>
<organism evidence="6 7">
    <name type="scientific">Haemaphysalis longicornis</name>
    <name type="common">Bush tick</name>
    <dbReference type="NCBI Taxonomy" id="44386"/>
    <lineage>
        <taxon>Eukaryota</taxon>
        <taxon>Metazoa</taxon>
        <taxon>Ecdysozoa</taxon>
        <taxon>Arthropoda</taxon>
        <taxon>Chelicerata</taxon>
        <taxon>Arachnida</taxon>
        <taxon>Acari</taxon>
        <taxon>Parasitiformes</taxon>
        <taxon>Ixodida</taxon>
        <taxon>Ixodoidea</taxon>
        <taxon>Ixodidae</taxon>
        <taxon>Haemaphysalinae</taxon>
        <taxon>Haemaphysalis</taxon>
    </lineage>
</organism>
<evidence type="ECO:0000256" key="4">
    <source>
        <dbReference type="ARBA" id="ARBA00022989"/>
    </source>
</evidence>
<evidence type="ECO:0000256" key="3">
    <source>
        <dbReference type="ARBA" id="ARBA00022723"/>
    </source>
</evidence>
<accession>A0A9J6GG40</accession>
<dbReference type="PANTHER" id="PTHR13407:SF0">
    <property type="entry name" value="FI05221P"/>
    <property type="match status" value="1"/>
</dbReference>
<sequence length="67" mass="7487">MRDEVVSGGLESQELLGSLMRGGEASGSWEKPHILYGNFLDFIRYLVVWQPLIIAGVQFVNHLLGLE</sequence>
<comment type="subcellular location">
    <subcellularLocation>
        <location evidence="1">Membrane</location>
        <topology evidence="1">Multi-pass membrane protein</topology>
    </subcellularLocation>
</comment>
<dbReference type="EMBL" id="JABSTR010000006">
    <property type="protein sequence ID" value="KAH9373324.1"/>
    <property type="molecule type" value="Genomic_DNA"/>
</dbReference>
<keyword evidence="3" id="KW-0479">Metal-binding</keyword>
<proteinExistence type="predicted"/>
<dbReference type="GO" id="GO:0046872">
    <property type="term" value="F:metal ion binding"/>
    <property type="evidence" value="ECO:0007669"/>
    <property type="project" value="UniProtKB-KW"/>
</dbReference>
<reference evidence="6 7" key="1">
    <citation type="journal article" date="2020" name="Cell">
        <title>Large-Scale Comparative Analyses of Tick Genomes Elucidate Their Genetic Diversity and Vector Capacities.</title>
        <authorList>
            <consortium name="Tick Genome and Microbiome Consortium (TIGMIC)"/>
            <person name="Jia N."/>
            <person name="Wang J."/>
            <person name="Shi W."/>
            <person name="Du L."/>
            <person name="Sun Y."/>
            <person name="Zhan W."/>
            <person name="Jiang J.F."/>
            <person name="Wang Q."/>
            <person name="Zhang B."/>
            <person name="Ji P."/>
            <person name="Bell-Sakyi L."/>
            <person name="Cui X.M."/>
            <person name="Yuan T.T."/>
            <person name="Jiang B.G."/>
            <person name="Yang W.F."/>
            <person name="Lam T.T."/>
            <person name="Chang Q.C."/>
            <person name="Ding S.J."/>
            <person name="Wang X.J."/>
            <person name="Zhu J.G."/>
            <person name="Ruan X.D."/>
            <person name="Zhao L."/>
            <person name="Wei J.T."/>
            <person name="Ye R.Z."/>
            <person name="Que T.C."/>
            <person name="Du C.H."/>
            <person name="Zhou Y.H."/>
            <person name="Cheng J.X."/>
            <person name="Dai P.F."/>
            <person name="Guo W.B."/>
            <person name="Han X.H."/>
            <person name="Huang E.J."/>
            <person name="Li L.F."/>
            <person name="Wei W."/>
            <person name="Gao Y.C."/>
            <person name="Liu J.Z."/>
            <person name="Shao H.Z."/>
            <person name="Wang X."/>
            <person name="Wang C.C."/>
            <person name="Yang T.C."/>
            <person name="Huo Q.B."/>
            <person name="Li W."/>
            <person name="Chen H.Y."/>
            <person name="Chen S.E."/>
            <person name="Zhou L.G."/>
            <person name="Ni X.B."/>
            <person name="Tian J.H."/>
            <person name="Sheng Y."/>
            <person name="Liu T."/>
            <person name="Pan Y.S."/>
            <person name="Xia L.Y."/>
            <person name="Li J."/>
            <person name="Zhao F."/>
            <person name="Cao W.C."/>
        </authorList>
    </citation>
    <scope>NUCLEOTIDE SEQUENCE [LARGE SCALE GENOMIC DNA]</scope>
    <source>
        <strain evidence="6">HaeL-2018</strain>
    </source>
</reference>
<name>A0A9J6GG40_HAELO</name>
<dbReference type="AlphaFoldDB" id="A0A9J6GG40"/>
<gene>
    <name evidence="6" type="ORF">HPB48_018377</name>
</gene>
<dbReference type="InterPro" id="IPR040176">
    <property type="entry name" value="RNF121/RNF175"/>
</dbReference>
<evidence type="ECO:0000313" key="6">
    <source>
        <dbReference type="EMBL" id="KAH9373324.1"/>
    </source>
</evidence>
<keyword evidence="7" id="KW-1185">Reference proteome</keyword>
<evidence type="ECO:0000256" key="2">
    <source>
        <dbReference type="ARBA" id="ARBA00022692"/>
    </source>
</evidence>
<dbReference type="PANTHER" id="PTHR13407">
    <property type="entry name" value="RNF121 PROTEIN"/>
    <property type="match status" value="1"/>
</dbReference>
<dbReference type="GO" id="GO:0005789">
    <property type="term" value="C:endoplasmic reticulum membrane"/>
    <property type="evidence" value="ECO:0007669"/>
    <property type="project" value="TreeGrafter"/>
</dbReference>
<dbReference type="GO" id="GO:0000139">
    <property type="term" value="C:Golgi membrane"/>
    <property type="evidence" value="ECO:0007669"/>
    <property type="project" value="TreeGrafter"/>
</dbReference>
<keyword evidence="5" id="KW-0472">Membrane</keyword>
<comment type="caution">
    <text evidence="6">The sequence shown here is derived from an EMBL/GenBank/DDBJ whole genome shotgun (WGS) entry which is preliminary data.</text>
</comment>
<dbReference type="GO" id="GO:0036503">
    <property type="term" value="P:ERAD pathway"/>
    <property type="evidence" value="ECO:0007669"/>
    <property type="project" value="TreeGrafter"/>
</dbReference>
<dbReference type="GO" id="GO:0061630">
    <property type="term" value="F:ubiquitin protein ligase activity"/>
    <property type="evidence" value="ECO:0007669"/>
    <property type="project" value="TreeGrafter"/>
</dbReference>
<evidence type="ECO:0000313" key="7">
    <source>
        <dbReference type="Proteomes" id="UP000821853"/>
    </source>
</evidence>
<protein>
    <submittedName>
        <fullName evidence="6">Uncharacterized protein</fullName>
    </submittedName>
</protein>
<keyword evidence="2" id="KW-0812">Transmembrane</keyword>
<dbReference type="VEuPathDB" id="VectorBase:HLOH_046752"/>
<evidence type="ECO:0000256" key="1">
    <source>
        <dbReference type="ARBA" id="ARBA00004141"/>
    </source>
</evidence>
<evidence type="ECO:0000256" key="5">
    <source>
        <dbReference type="ARBA" id="ARBA00023136"/>
    </source>
</evidence>
<dbReference type="Proteomes" id="UP000821853">
    <property type="component" value="Chromosome 4"/>
</dbReference>
<keyword evidence="4" id="KW-1133">Transmembrane helix</keyword>